<comment type="subcellular location">
    <subcellularLocation>
        <location evidence="1">Cell membrane</location>
        <topology evidence="1">Multi-pass membrane protein</topology>
    </subcellularLocation>
</comment>
<feature type="transmembrane region" description="Helical" evidence="7">
    <location>
        <begin position="401"/>
        <end position="419"/>
    </location>
</feature>
<dbReference type="PANTHER" id="PTHR30353:SF15">
    <property type="entry name" value="INNER MEMBRANE PROTEIN YABI"/>
    <property type="match status" value="1"/>
</dbReference>
<feature type="transmembrane region" description="Helical" evidence="7">
    <location>
        <begin position="67"/>
        <end position="89"/>
    </location>
</feature>
<feature type="transmembrane region" description="Helical" evidence="7">
    <location>
        <begin position="20"/>
        <end position="38"/>
    </location>
</feature>
<dbReference type="PANTHER" id="PTHR30353">
    <property type="entry name" value="INNER MEMBRANE PROTEIN DEDA-RELATED"/>
    <property type="match status" value="1"/>
</dbReference>
<feature type="transmembrane region" description="Helical" evidence="7">
    <location>
        <begin position="232"/>
        <end position="250"/>
    </location>
</feature>
<proteinExistence type="inferred from homology"/>
<dbReference type="GO" id="GO:0005886">
    <property type="term" value="C:plasma membrane"/>
    <property type="evidence" value="ECO:0007669"/>
    <property type="project" value="UniProtKB-SubCell"/>
</dbReference>
<dbReference type="Proteomes" id="UP000186895">
    <property type="component" value="Unassembled WGS sequence"/>
</dbReference>
<dbReference type="Pfam" id="PF09335">
    <property type="entry name" value="VTT_dom"/>
    <property type="match status" value="1"/>
</dbReference>
<evidence type="ECO:0000313" key="10">
    <source>
        <dbReference type="Proteomes" id="UP000186895"/>
    </source>
</evidence>
<feature type="transmembrane region" description="Helical" evidence="7">
    <location>
        <begin position="431"/>
        <end position="449"/>
    </location>
</feature>
<evidence type="ECO:0000256" key="3">
    <source>
        <dbReference type="ARBA" id="ARBA00022475"/>
    </source>
</evidence>
<sequence length="458" mass="49052">MPEPNRKWILPVPEETLITLPNLPAWAVLSLILGVAAAESLAFVGLVLPGVALLFALAFAAGSSGLDLGACLAMALAGALLGDGVSFWLGKHSTDRIRNLSLVKRHPAWLEQGERFFARWGGLSILLGRFIGPLRPVIPFAAGSCQMPTPRFMLYNLLSALGWAPAYLLPGYFTGRGLQAMPPALEPLLWLVAGLVFVLLAWQQLHHRLHPDSVLSQRLGQLLPGPWPPSPLVMLISTAGLLLLSTALTLSPSGENLNQTLLPTLSALGALLPKTVLAVTLLGDLELALILALATSLFGALWLRQTQAWGVILGTLTVIALNVLLKHLFAIDRPEQAALTTFSFPSGHASAAAAWIGLTCTWWAHNRPHAQRHNSYLVAAPLILLIGLSRCLLGVHWPLDVVAGIAEGLAVAAVYRIWLYRYPAKTLAPPGWLGALLILTLGYVAWQLGPAALAYRIG</sequence>
<dbReference type="SUPFAM" id="SSF48317">
    <property type="entry name" value="Acid phosphatase/Vanadium-dependent haloperoxidase"/>
    <property type="match status" value="1"/>
</dbReference>
<feature type="transmembrane region" description="Helical" evidence="7">
    <location>
        <begin position="152"/>
        <end position="175"/>
    </location>
</feature>
<comment type="similarity">
    <text evidence="2">Belongs to the DedA family.</text>
</comment>
<evidence type="ECO:0000256" key="5">
    <source>
        <dbReference type="ARBA" id="ARBA00022989"/>
    </source>
</evidence>
<dbReference type="Gene3D" id="1.20.144.10">
    <property type="entry name" value="Phosphatidic acid phosphatase type 2/haloperoxidase"/>
    <property type="match status" value="1"/>
</dbReference>
<keyword evidence="10" id="KW-1185">Reference proteome</keyword>
<dbReference type="InterPro" id="IPR032816">
    <property type="entry name" value="VTT_dom"/>
</dbReference>
<feature type="transmembrane region" description="Helical" evidence="7">
    <location>
        <begin position="187"/>
        <end position="205"/>
    </location>
</feature>
<feature type="transmembrane region" description="Helical" evidence="7">
    <location>
        <begin position="342"/>
        <end position="364"/>
    </location>
</feature>
<feature type="transmembrane region" description="Helical" evidence="7">
    <location>
        <begin position="310"/>
        <end position="330"/>
    </location>
</feature>
<dbReference type="SMART" id="SM00014">
    <property type="entry name" value="acidPPc"/>
    <property type="match status" value="1"/>
</dbReference>
<accession>A0A1N6U6L1</accession>
<dbReference type="InterPro" id="IPR032818">
    <property type="entry name" value="DedA-like"/>
</dbReference>
<evidence type="ECO:0000256" key="2">
    <source>
        <dbReference type="ARBA" id="ARBA00010792"/>
    </source>
</evidence>
<dbReference type="EMBL" id="FTMN01000006">
    <property type="protein sequence ID" value="SIQ61262.1"/>
    <property type="molecule type" value="Genomic_DNA"/>
</dbReference>
<dbReference type="Pfam" id="PF01569">
    <property type="entry name" value="PAP2"/>
    <property type="match status" value="1"/>
</dbReference>
<protein>
    <submittedName>
        <fullName evidence="9">Undecaprenyl-diphosphatase</fullName>
    </submittedName>
</protein>
<keyword evidence="3" id="KW-1003">Cell membrane</keyword>
<evidence type="ECO:0000256" key="4">
    <source>
        <dbReference type="ARBA" id="ARBA00022692"/>
    </source>
</evidence>
<feature type="transmembrane region" description="Helical" evidence="7">
    <location>
        <begin position="376"/>
        <end position="395"/>
    </location>
</feature>
<evidence type="ECO:0000256" key="1">
    <source>
        <dbReference type="ARBA" id="ARBA00004651"/>
    </source>
</evidence>
<evidence type="ECO:0000256" key="6">
    <source>
        <dbReference type="ARBA" id="ARBA00023136"/>
    </source>
</evidence>
<evidence type="ECO:0000313" key="9">
    <source>
        <dbReference type="EMBL" id="SIQ61262.1"/>
    </source>
</evidence>
<dbReference type="STRING" id="49186.SAMN05421647_106238"/>
<organism evidence="9 10">
    <name type="scientific">Marinobacterium stanieri</name>
    <dbReference type="NCBI Taxonomy" id="49186"/>
    <lineage>
        <taxon>Bacteria</taxon>
        <taxon>Pseudomonadati</taxon>
        <taxon>Pseudomonadota</taxon>
        <taxon>Gammaproteobacteria</taxon>
        <taxon>Oceanospirillales</taxon>
        <taxon>Oceanospirillaceae</taxon>
        <taxon>Marinobacterium</taxon>
    </lineage>
</organism>
<keyword evidence="5 7" id="KW-1133">Transmembrane helix</keyword>
<evidence type="ECO:0000256" key="7">
    <source>
        <dbReference type="SAM" id="Phobius"/>
    </source>
</evidence>
<feature type="transmembrane region" description="Helical" evidence="7">
    <location>
        <begin position="262"/>
        <end position="281"/>
    </location>
</feature>
<gene>
    <name evidence="9" type="ORF">SAMN05421647_106238</name>
</gene>
<feature type="transmembrane region" description="Helical" evidence="7">
    <location>
        <begin position="287"/>
        <end position="303"/>
    </location>
</feature>
<reference evidence="9 10" key="1">
    <citation type="submission" date="2017-01" db="EMBL/GenBank/DDBJ databases">
        <authorList>
            <person name="Mah S.A."/>
            <person name="Swanson W.J."/>
            <person name="Moy G.W."/>
            <person name="Vacquier V.D."/>
        </authorList>
    </citation>
    <scope>NUCLEOTIDE SEQUENCE [LARGE SCALE GENOMIC DNA]</scope>
    <source>
        <strain evidence="9 10">DSM 7027</strain>
    </source>
</reference>
<keyword evidence="4 7" id="KW-0812">Transmembrane</keyword>
<evidence type="ECO:0000259" key="8">
    <source>
        <dbReference type="SMART" id="SM00014"/>
    </source>
</evidence>
<feature type="domain" description="Phosphatidic acid phosphatase type 2/haloperoxidase" evidence="8">
    <location>
        <begin position="308"/>
        <end position="416"/>
    </location>
</feature>
<feature type="transmembrane region" description="Helical" evidence="7">
    <location>
        <begin position="116"/>
        <end position="132"/>
    </location>
</feature>
<dbReference type="InterPro" id="IPR000326">
    <property type="entry name" value="PAP2/HPO"/>
</dbReference>
<name>A0A1N6U6L1_9GAMM</name>
<dbReference type="AlphaFoldDB" id="A0A1N6U6L1"/>
<feature type="transmembrane region" description="Helical" evidence="7">
    <location>
        <begin position="43"/>
        <end position="61"/>
    </location>
</feature>
<keyword evidence="6 7" id="KW-0472">Membrane</keyword>
<dbReference type="InterPro" id="IPR036938">
    <property type="entry name" value="PAP2/HPO_sf"/>
</dbReference>